<dbReference type="RefSeq" id="XP_007678022.1">
    <property type="nucleotide sequence ID" value="XM_007679832.1"/>
</dbReference>
<feature type="compositionally biased region" description="Basic and acidic residues" evidence="2">
    <location>
        <begin position="53"/>
        <end position="74"/>
    </location>
</feature>
<feature type="coiled-coil region" evidence="1">
    <location>
        <begin position="442"/>
        <end position="504"/>
    </location>
</feature>
<feature type="region of interest" description="Disordered" evidence="2">
    <location>
        <begin position="1"/>
        <end position="175"/>
    </location>
</feature>
<dbReference type="OMA" id="VAMITEF"/>
<dbReference type="KEGG" id="bcom:BAUCODRAFT_35707"/>
<dbReference type="OrthoDB" id="5427204at2759"/>
<keyword evidence="1" id="KW-0175">Coiled coil</keyword>
<sequence>MSTAPSWDSTRWRGSGTPGQPHHGEASNLVAQPPMSAPTAIHPNQQRTFLDAFPKDNRPLRPATDRPPSEKRPPSEPYSGPAYERQSSASSGNYGPQQLAATSPRQRTTTAGAWQSSYQDHVDHRQHHGAAGTRLTEPLALYIPTTPETAPSTQVLRSETNGRPSHEQRNVPSLPSFATLQEHTSRLSEPDADGPEIAPMNSRISCYLCTKLKPMVREAAIAVAELDENVQSYCNQAVTRSLDIPTDSPVRTVQWIIDRLRNAKRDMQDFTARRCQPAYFWPQPPQLPSASRAASPPGDGVKRVGSWDDPRALKRPRSGDSPEAAGLRMFATAYHPDRRASLDFVPHQTYSPQPGDSAPQSAYPRIGSPGQAGQQLRPLPSPSSLVYPPSVAASLPAPTVHPGSPAPSYPPSASVHTASTSSATSAHIADLQHQVTLKSLALQTLQSEYSSLLQKLQREKVKSQTIEKKTNVSEQEVNDLTGKNEDLSEQVKSLEMQLYESDRKRDVERAETVKEKEQWGRMLDMGSRLQAKLARERQALADECLSLKRRLAILEAGHSPQAGGSDNGLQNAHNEADTLVRRDSSDLRREVVRLSDKVTMLTRALQEAQRSSRAILADSRNLSHGSDQICAVIDHALKDEKTDTPRISISGAQQNAPSADTTAFGNNNHAGVHQISCPPPLLRSALSPDTAASSNTHNLGIHDGPVIRPAQIQGSPTESKPLRSPSTLPPLIGISGNARSYIHNSLLTPTSAVAPSVAEMAIAGRASTPGAEELGVKVKPTDLTPEELVKALGPIPTMHQSPYRHLPSPYPVRHGQQASSKSSASDHSSPRSVRSSQSPPHALGSGSNVASFRQWTQEPKREQMEVSMPPPPPRRPSSAQLSSYELPTGL</sequence>
<dbReference type="GeneID" id="19112778"/>
<dbReference type="eggNOG" id="ENOG502SAVR">
    <property type="taxonomic scope" value="Eukaryota"/>
</dbReference>
<feature type="compositionally biased region" description="Low complexity" evidence="2">
    <location>
        <begin position="819"/>
        <end position="838"/>
    </location>
</feature>
<dbReference type="Proteomes" id="UP000011761">
    <property type="component" value="Unassembled WGS sequence"/>
</dbReference>
<organism evidence="3 4">
    <name type="scientific">Baudoinia panamericana (strain UAMH 10762)</name>
    <name type="common">Angels' share fungus</name>
    <name type="synonym">Baudoinia compniacensis (strain UAMH 10762)</name>
    <dbReference type="NCBI Taxonomy" id="717646"/>
    <lineage>
        <taxon>Eukaryota</taxon>
        <taxon>Fungi</taxon>
        <taxon>Dikarya</taxon>
        <taxon>Ascomycota</taxon>
        <taxon>Pezizomycotina</taxon>
        <taxon>Dothideomycetes</taxon>
        <taxon>Dothideomycetidae</taxon>
        <taxon>Mycosphaerellales</taxon>
        <taxon>Teratosphaeriaceae</taxon>
        <taxon>Baudoinia</taxon>
    </lineage>
</organism>
<dbReference type="STRING" id="717646.M2MSL3"/>
<name>M2MSL3_BAUPA</name>
<dbReference type="AlphaFoldDB" id="M2MSL3"/>
<evidence type="ECO:0000313" key="4">
    <source>
        <dbReference type="Proteomes" id="UP000011761"/>
    </source>
</evidence>
<feature type="region of interest" description="Disordered" evidence="2">
    <location>
        <begin position="687"/>
        <end position="725"/>
    </location>
</feature>
<dbReference type="HOGENOM" id="CLU_324384_0_0_1"/>
<feature type="region of interest" description="Disordered" evidence="2">
    <location>
        <begin position="281"/>
        <end position="325"/>
    </location>
</feature>
<evidence type="ECO:0000256" key="1">
    <source>
        <dbReference type="SAM" id="Coils"/>
    </source>
</evidence>
<feature type="compositionally biased region" description="Polar residues" evidence="2">
    <location>
        <begin position="146"/>
        <end position="163"/>
    </location>
</feature>
<feature type="compositionally biased region" description="Basic and acidic residues" evidence="2">
    <location>
        <begin position="300"/>
        <end position="320"/>
    </location>
</feature>
<evidence type="ECO:0000313" key="3">
    <source>
        <dbReference type="EMBL" id="EMC94488.1"/>
    </source>
</evidence>
<protein>
    <submittedName>
        <fullName evidence="3">Uncharacterized protein</fullName>
    </submittedName>
</protein>
<feature type="compositionally biased region" description="Low complexity" evidence="2">
    <location>
        <begin position="411"/>
        <end position="421"/>
    </location>
</feature>
<reference evidence="3 4" key="1">
    <citation type="journal article" date="2012" name="PLoS Pathog.">
        <title>Diverse lifestyles and strategies of plant pathogenesis encoded in the genomes of eighteen Dothideomycetes fungi.</title>
        <authorList>
            <person name="Ohm R.A."/>
            <person name="Feau N."/>
            <person name="Henrissat B."/>
            <person name="Schoch C.L."/>
            <person name="Horwitz B.A."/>
            <person name="Barry K.W."/>
            <person name="Condon B.J."/>
            <person name="Copeland A.C."/>
            <person name="Dhillon B."/>
            <person name="Glaser F."/>
            <person name="Hesse C.N."/>
            <person name="Kosti I."/>
            <person name="LaButti K."/>
            <person name="Lindquist E.A."/>
            <person name="Lucas S."/>
            <person name="Salamov A.A."/>
            <person name="Bradshaw R.E."/>
            <person name="Ciuffetti L."/>
            <person name="Hamelin R.C."/>
            <person name="Kema G.H.J."/>
            <person name="Lawrence C."/>
            <person name="Scott J.A."/>
            <person name="Spatafora J.W."/>
            <person name="Turgeon B.G."/>
            <person name="de Wit P.J.G.M."/>
            <person name="Zhong S."/>
            <person name="Goodwin S.B."/>
            <person name="Grigoriev I.V."/>
        </authorList>
    </citation>
    <scope>NUCLEOTIDE SEQUENCE [LARGE SCALE GENOMIC DNA]</scope>
    <source>
        <strain evidence="3 4">UAMH 10762</strain>
    </source>
</reference>
<feature type="compositionally biased region" description="Polar residues" evidence="2">
    <location>
        <begin position="845"/>
        <end position="857"/>
    </location>
</feature>
<feature type="region of interest" description="Disordered" evidence="2">
    <location>
        <begin position="793"/>
        <end position="890"/>
    </location>
</feature>
<dbReference type="EMBL" id="KB445558">
    <property type="protein sequence ID" value="EMC94488.1"/>
    <property type="molecule type" value="Genomic_DNA"/>
</dbReference>
<evidence type="ECO:0000256" key="2">
    <source>
        <dbReference type="SAM" id="MobiDB-lite"/>
    </source>
</evidence>
<feature type="region of interest" description="Disordered" evidence="2">
    <location>
        <begin position="398"/>
        <end position="421"/>
    </location>
</feature>
<gene>
    <name evidence="3" type="ORF">BAUCODRAFT_35707</name>
</gene>
<feature type="compositionally biased region" description="Polar residues" evidence="2">
    <location>
        <begin position="85"/>
        <end position="119"/>
    </location>
</feature>
<feature type="region of interest" description="Disordered" evidence="2">
    <location>
        <begin position="345"/>
        <end position="385"/>
    </location>
</feature>
<accession>M2MSL3</accession>
<proteinExistence type="predicted"/>
<feature type="compositionally biased region" description="Polar residues" evidence="2">
    <location>
        <begin position="348"/>
        <end position="360"/>
    </location>
</feature>
<keyword evidence="4" id="KW-1185">Reference proteome</keyword>
<feature type="compositionally biased region" description="Polar residues" evidence="2">
    <location>
        <begin position="877"/>
        <end position="890"/>
    </location>
</feature>